<dbReference type="GO" id="GO:0003677">
    <property type="term" value="F:DNA binding"/>
    <property type="evidence" value="ECO:0007669"/>
    <property type="project" value="UniProtKB-KW"/>
</dbReference>
<keyword evidence="7" id="KW-1185">Reference proteome</keyword>
<dbReference type="InterPro" id="IPR052021">
    <property type="entry name" value="Type-I_RS_S_subunit"/>
</dbReference>
<dbReference type="Pfam" id="PF01420">
    <property type="entry name" value="Methylase_S"/>
    <property type="match status" value="2"/>
</dbReference>
<dbReference type="PANTHER" id="PTHR30408">
    <property type="entry name" value="TYPE-1 RESTRICTION ENZYME ECOKI SPECIFICITY PROTEIN"/>
    <property type="match status" value="1"/>
</dbReference>
<accession>A0A0P7AE51</accession>
<keyword evidence="4" id="KW-0175">Coiled coil</keyword>
<proteinExistence type="inferred from homology"/>
<dbReference type="InterPro" id="IPR000055">
    <property type="entry name" value="Restrct_endonuc_typeI_TRD"/>
</dbReference>
<reference evidence="6 7" key="1">
    <citation type="submission" date="2015-09" db="EMBL/GenBank/DDBJ databases">
        <title>Genome sequence of the marine flavobacterium Croceitalea dokdonensis DOKDO 023 that contains proton- and sodium-pumping rhodopsins.</title>
        <authorList>
            <person name="Kwon S.-K."/>
            <person name="Lee H.K."/>
            <person name="Kwak M.-J."/>
            <person name="Kim J.F."/>
        </authorList>
    </citation>
    <scope>NUCLEOTIDE SEQUENCE [LARGE SCALE GENOMIC DNA]</scope>
    <source>
        <strain evidence="6 7">DOKDO 023</strain>
    </source>
</reference>
<comment type="caution">
    <text evidence="6">The sequence shown here is derived from an EMBL/GenBank/DDBJ whole genome shotgun (WGS) entry which is preliminary data.</text>
</comment>
<protein>
    <submittedName>
        <fullName evidence="6">Restriction modification system DNA specificity domain</fullName>
    </submittedName>
</protein>
<dbReference type="STRING" id="1300341.I595_2741"/>
<keyword evidence="2" id="KW-0680">Restriction system</keyword>
<dbReference type="Gene3D" id="3.90.220.20">
    <property type="entry name" value="DNA methylase specificity domains"/>
    <property type="match status" value="2"/>
</dbReference>
<comment type="similarity">
    <text evidence="1">Belongs to the type-I restriction system S methylase family.</text>
</comment>
<organism evidence="6 7">
    <name type="scientific">Croceitalea dokdonensis DOKDO 023</name>
    <dbReference type="NCBI Taxonomy" id="1300341"/>
    <lineage>
        <taxon>Bacteria</taxon>
        <taxon>Pseudomonadati</taxon>
        <taxon>Bacteroidota</taxon>
        <taxon>Flavobacteriia</taxon>
        <taxon>Flavobacteriales</taxon>
        <taxon>Flavobacteriaceae</taxon>
        <taxon>Croceitalea</taxon>
    </lineage>
</organism>
<dbReference type="InterPro" id="IPR044946">
    <property type="entry name" value="Restrct_endonuc_typeI_TRD_sf"/>
</dbReference>
<name>A0A0P7AE51_9FLAO</name>
<sequence>MNYENGSVKNIHYGDIHTKFSTHFDILKEDVPFINPETSIDRIDKDNYCKEGDLVIADASEDIDDIGKSIEIINLNKEKLLAGLHTFLARPIDSKITIGFGGHLFKSSGIVTQIKKEAQGAKVLGISKGRLANLDVYFPTSPKEQQKIAACLSSLDEVITAETEKLDLLQDHKKGLLQQLFPNPMVNGETMVNDETHNSQFTIHNSKVPKFRFPEFVNDGDWEEHKLKKLLEFQTGYPFKSKGFNDENKGIRLIKNRDLKADDRIVFFEGSFDKSYLVDDGDILVGMDGDFSPIKWNKGKALLNQRVGRIRTENDTDDFFYYFLSIHLKIVEHNTPSTTVKHLSHSTVEKLEIPIPPSIKEQQTIAACLSAADELIAAQTQKIEQLQEHKKGLLQQLFPNHNP</sequence>
<keyword evidence="3" id="KW-0238">DNA-binding</keyword>
<feature type="domain" description="Type I restriction modification DNA specificity" evidence="5">
    <location>
        <begin position="27"/>
        <end position="167"/>
    </location>
</feature>
<evidence type="ECO:0000256" key="4">
    <source>
        <dbReference type="SAM" id="Coils"/>
    </source>
</evidence>
<evidence type="ECO:0000313" key="6">
    <source>
        <dbReference type="EMBL" id="KPM31474.1"/>
    </source>
</evidence>
<evidence type="ECO:0000256" key="3">
    <source>
        <dbReference type="ARBA" id="ARBA00023125"/>
    </source>
</evidence>
<dbReference type="PATRIC" id="fig|1300341.3.peg.2898"/>
<feature type="domain" description="Type I restriction modification DNA specificity" evidence="5">
    <location>
        <begin position="221"/>
        <end position="387"/>
    </location>
</feature>
<dbReference type="EMBL" id="LDJX01000005">
    <property type="protein sequence ID" value="KPM31474.1"/>
    <property type="molecule type" value="Genomic_DNA"/>
</dbReference>
<evidence type="ECO:0000259" key="5">
    <source>
        <dbReference type="Pfam" id="PF01420"/>
    </source>
</evidence>
<dbReference type="SUPFAM" id="SSF116734">
    <property type="entry name" value="DNA methylase specificity domain"/>
    <property type="match status" value="2"/>
</dbReference>
<feature type="coiled-coil region" evidence="4">
    <location>
        <begin position="369"/>
        <end position="396"/>
    </location>
</feature>
<evidence type="ECO:0000313" key="7">
    <source>
        <dbReference type="Proteomes" id="UP000050280"/>
    </source>
</evidence>
<gene>
    <name evidence="6" type="ORF">I595_2741</name>
</gene>
<dbReference type="AlphaFoldDB" id="A0A0P7AE51"/>
<dbReference type="Proteomes" id="UP000050280">
    <property type="component" value="Unassembled WGS sequence"/>
</dbReference>
<dbReference type="PANTHER" id="PTHR30408:SF12">
    <property type="entry name" value="TYPE I RESTRICTION ENZYME MJAVIII SPECIFICITY SUBUNIT"/>
    <property type="match status" value="1"/>
</dbReference>
<dbReference type="Gene3D" id="1.10.287.1120">
    <property type="entry name" value="Bipartite methylase S protein"/>
    <property type="match status" value="1"/>
</dbReference>
<dbReference type="CDD" id="cd17257">
    <property type="entry name" value="RMtype1_S_EcoBI-TRD1-CR1_like"/>
    <property type="match status" value="1"/>
</dbReference>
<evidence type="ECO:0000256" key="1">
    <source>
        <dbReference type="ARBA" id="ARBA00010923"/>
    </source>
</evidence>
<evidence type="ECO:0000256" key="2">
    <source>
        <dbReference type="ARBA" id="ARBA00022747"/>
    </source>
</evidence>
<dbReference type="GO" id="GO:0009307">
    <property type="term" value="P:DNA restriction-modification system"/>
    <property type="evidence" value="ECO:0007669"/>
    <property type="project" value="UniProtKB-KW"/>
</dbReference>